<proteinExistence type="predicted"/>
<organism evidence="4 5">
    <name type="scientific">Molorchus minor</name>
    <dbReference type="NCBI Taxonomy" id="1323400"/>
    <lineage>
        <taxon>Eukaryota</taxon>
        <taxon>Metazoa</taxon>
        <taxon>Ecdysozoa</taxon>
        <taxon>Arthropoda</taxon>
        <taxon>Hexapoda</taxon>
        <taxon>Insecta</taxon>
        <taxon>Pterygota</taxon>
        <taxon>Neoptera</taxon>
        <taxon>Endopterygota</taxon>
        <taxon>Coleoptera</taxon>
        <taxon>Polyphaga</taxon>
        <taxon>Cucujiformia</taxon>
        <taxon>Chrysomeloidea</taxon>
        <taxon>Cerambycidae</taxon>
        <taxon>Lamiinae</taxon>
        <taxon>Monochamini</taxon>
        <taxon>Molorchus</taxon>
    </lineage>
</organism>
<sequence length="429" mass="46291">MRAKPRGASSSLVVKFADTEKERQLRRMQQMAGNMSLLNPFVFNQFGAYGAYAQSRENPENSGHYQFHQCRWCLEDKETSSHVLTECPAIARVRERHFGSSILNPDYVKSIQPRKLCTFAKEQQAAIMAAATAQGTYINPMAAIATQLPHAAINGMANSALPPTSGTYSNCSWSRLDLNVKNPGDFSTCVSSIILASSGGNYIQRFGGSDLQVSPSLDGPVGAGSGQPVNGTIPSLPSPTMPTFNMAAQTPNGQPGGQEQVYTNGILPKRIKRVNALHLSIPAQGLPNGEAAIQHPAYPGMQPAYPGVAYPAVYGQFPQAIPPPMSAVAPAQREGCSISGPEGCNLFIYHLPQEFGDAELMQMFLPFGNVISSKVFIDRATNQSKCFGFVSFDNPASAQAAIQAMNGFQIGMKRLKVQLKRPKDANRPY</sequence>
<dbReference type="InterPro" id="IPR000504">
    <property type="entry name" value="RRM_dom"/>
</dbReference>
<evidence type="ECO:0000256" key="2">
    <source>
        <dbReference type="PROSITE-ProRule" id="PRU00176"/>
    </source>
</evidence>
<dbReference type="PANTHER" id="PTHR48025:SF1">
    <property type="entry name" value="RRM DOMAIN-CONTAINING PROTEIN"/>
    <property type="match status" value="1"/>
</dbReference>
<evidence type="ECO:0000259" key="3">
    <source>
        <dbReference type="PROSITE" id="PS50102"/>
    </source>
</evidence>
<keyword evidence="5" id="KW-1185">Reference proteome</keyword>
<name>A0ABQ9JPN8_9CUCU</name>
<dbReference type="PROSITE" id="PS50102">
    <property type="entry name" value="RRM"/>
    <property type="match status" value="1"/>
</dbReference>
<dbReference type="InterPro" id="IPR012677">
    <property type="entry name" value="Nucleotide-bd_a/b_plait_sf"/>
</dbReference>
<dbReference type="SMART" id="SM00360">
    <property type="entry name" value="RRM"/>
    <property type="match status" value="1"/>
</dbReference>
<evidence type="ECO:0000256" key="1">
    <source>
        <dbReference type="ARBA" id="ARBA00022884"/>
    </source>
</evidence>
<comment type="caution">
    <text evidence="4">The sequence shown here is derived from an EMBL/GenBank/DDBJ whole genome shotgun (WGS) entry which is preliminary data.</text>
</comment>
<evidence type="ECO:0000313" key="4">
    <source>
        <dbReference type="EMBL" id="KAJ8979963.1"/>
    </source>
</evidence>
<dbReference type="CDD" id="cd12639">
    <property type="entry name" value="RRM3_CELF3_4_5_6"/>
    <property type="match status" value="1"/>
</dbReference>
<accession>A0ABQ9JPN8</accession>
<dbReference type="InterPro" id="IPR050502">
    <property type="entry name" value="Euk_RNA-bind_prot"/>
</dbReference>
<dbReference type="InterPro" id="IPR035979">
    <property type="entry name" value="RBD_domain_sf"/>
</dbReference>
<dbReference type="Pfam" id="PF00076">
    <property type="entry name" value="RRM_1"/>
    <property type="match status" value="1"/>
</dbReference>
<gene>
    <name evidence="4" type="ORF">NQ317_006408</name>
</gene>
<reference evidence="4" key="1">
    <citation type="journal article" date="2023" name="Insect Mol. Biol.">
        <title>Genome sequencing provides insights into the evolution of gene families encoding plant cell wall-degrading enzymes in longhorned beetles.</title>
        <authorList>
            <person name="Shin N.R."/>
            <person name="Okamura Y."/>
            <person name="Kirsch R."/>
            <person name="Pauchet Y."/>
        </authorList>
    </citation>
    <scope>NUCLEOTIDE SEQUENCE</scope>
    <source>
        <strain evidence="4">MMC_N1</strain>
    </source>
</reference>
<keyword evidence="1 2" id="KW-0694">RNA-binding</keyword>
<dbReference type="Gene3D" id="3.30.70.330">
    <property type="match status" value="1"/>
</dbReference>
<evidence type="ECO:0000313" key="5">
    <source>
        <dbReference type="Proteomes" id="UP001162164"/>
    </source>
</evidence>
<feature type="domain" description="RRM" evidence="3">
    <location>
        <begin position="344"/>
        <end position="422"/>
    </location>
</feature>
<dbReference type="Proteomes" id="UP001162164">
    <property type="component" value="Unassembled WGS sequence"/>
</dbReference>
<protein>
    <recommendedName>
        <fullName evidence="3">RRM domain-containing protein</fullName>
    </recommendedName>
</protein>
<dbReference type="EMBL" id="JAPWTJ010000299">
    <property type="protein sequence ID" value="KAJ8979963.1"/>
    <property type="molecule type" value="Genomic_DNA"/>
</dbReference>
<dbReference type="SUPFAM" id="SSF54928">
    <property type="entry name" value="RNA-binding domain, RBD"/>
    <property type="match status" value="1"/>
</dbReference>
<dbReference type="PANTHER" id="PTHR48025">
    <property type="entry name" value="OS02G0815200 PROTEIN"/>
    <property type="match status" value="1"/>
</dbReference>